<sequence length="386" mass="42145">MPVALCLRFGTAPTYNSKRRTTQLCITEGQQRGRCVPVKQCDIVRTMLRQEHHTNEDIQYLYGTECGRTPDGKALVCCPQSSVLSMGNGEGPASALNTTIRVNVEDKRPVEALPPKTSPPVCGLQSEVKLVNHTVGHHPWTALLHYGNRAHDSRFNCSGTLIASQYVLTAASCVDDVEAWKNLTVRLGEWDLESTVDCILSPDSGDLVCADPSYDVPVTQVILHESYSGRRNDIALLQLSQPVQYNDWVFPICLPLSPVLDESVSTYSAAGWNQNTCEALGSRYKQANDYSPLNQTACQRYVPSVAGTSYNFVCAVSDGQTIGDAGGGLAGMRTGTVRDPRRQVYEVVGVLSSLSNCANFDGVSVYTRVGQYVDWIESKLEPLSAQ</sequence>
<evidence type="ECO:0000256" key="12">
    <source>
        <dbReference type="RuleBase" id="RU366078"/>
    </source>
</evidence>
<evidence type="ECO:0000256" key="7">
    <source>
        <dbReference type="ARBA" id="ARBA00022825"/>
    </source>
</evidence>
<evidence type="ECO:0000256" key="3">
    <source>
        <dbReference type="ARBA" id="ARBA00022588"/>
    </source>
</evidence>
<dbReference type="VEuPathDB" id="VectorBase:ASTEI08919"/>
<dbReference type="InterPro" id="IPR051487">
    <property type="entry name" value="Ser/Thr_Proteases_Immune/Dev"/>
</dbReference>
<dbReference type="VEuPathDB" id="VectorBase:ASTE009038"/>
<evidence type="ECO:0000313" key="13">
    <source>
        <dbReference type="EnsemblMetazoa" id="ASTEI08919-PA"/>
    </source>
</evidence>
<dbReference type="PANTHER" id="PTHR24256">
    <property type="entry name" value="TRYPTASE-RELATED"/>
    <property type="match status" value="1"/>
</dbReference>
<dbReference type="EnsemblMetazoa" id="ASTEI08919-RA">
    <property type="protein sequence ID" value="ASTEI08919-PA"/>
    <property type="gene ID" value="ASTEI08919"/>
</dbReference>
<comment type="similarity">
    <text evidence="11 12">Belongs to the peptidase S1 family. CLIP subfamily.</text>
</comment>
<evidence type="ECO:0000256" key="9">
    <source>
        <dbReference type="ARBA" id="ARBA00023157"/>
    </source>
</evidence>
<dbReference type="Pfam" id="PF12032">
    <property type="entry name" value="CLIP"/>
    <property type="match status" value="1"/>
</dbReference>
<name>A0A182YKD3_ANOST</name>
<organism evidence="13 14">
    <name type="scientific">Anopheles stephensi</name>
    <name type="common">Indo-Pakistan malaria mosquito</name>
    <dbReference type="NCBI Taxonomy" id="30069"/>
    <lineage>
        <taxon>Eukaryota</taxon>
        <taxon>Metazoa</taxon>
        <taxon>Ecdysozoa</taxon>
        <taxon>Arthropoda</taxon>
        <taxon>Hexapoda</taxon>
        <taxon>Insecta</taxon>
        <taxon>Pterygota</taxon>
        <taxon>Neoptera</taxon>
        <taxon>Endopterygota</taxon>
        <taxon>Diptera</taxon>
        <taxon>Nematocera</taxon>
        <taxon>Culicoidea</taxon>
        <taxon>Culicidae</taxon>
        <taxon>Anophelinae</taxon>
        <taxon>Anopheles</taxon>
    </lineage>
</organism>
<keyword evidence="2 12" id="KW-0964">Secreted</keyword>
<dbReference type="PROSITE" id="PS50240">
    <property type="entry name" value="TRYPSIN_DOM"/>
    <property type="match status" value="1"/>
</dbReference>
<dbReference type="InterPro" id="IPR009003">
    <property type="entry name" value="Peptidase_S1_PA"/>
</dbReference>
<evidence type="ECO:0000256" key="10">
    <source>
        <dbReference type="ARBA" id="ARBA00023180"/>
    </source>
</evidence>
<dbReference type="Gene3D" id="3.30.1640.30">
    <property type="match status" value="1"/>
</dbReference>
<dbReference type="STRING" id="30069.A0A182YKD3"/>
<dbReference type="SMART" id="SM00020">
    <property type="entry name" value="Tryp_SPc"/>
    <property type="match status" value="1"/>
</dbReference>
<keyword evidence="10" id="KW-0325">Glycoprotein</keyword>
<dbReference type="Gene3D" id="2.40.10.10">
    <property type="entry name" value="Trypsin-like serine proteases"/>
    <property type="match status" value="2"/>
</dbReference>
<evidence type="ECO:0000256" key="5">
    <source>
        <dbReference type="ARBA" id="ARBA00022729"/>
    </source>
</evidence>
<comment type="subcellular location">
    <subcellularLocation>
        <location evidence="1 12">Secreted</location>
    </subcellularLocation>
</comment>
<reference evidence="14" key="1">
    <citation type="journal article" date="2014" name="Genome Biol.">
        <title>Genome analysis of a major urban malaria vector mosquito, Anopheles stephensi.</title>
        <authorList>
            <person name="Jiang X."/>
            <person name="Peery A."/>
            <person name="Hall A.B."/>
            <person name="Sharma A."/>
            <person name="Chen X.G."/>
            <person name="Waterhouse R.M."/>
            <person name="Komissarov A."/>
            <person name="Riehle M.M."/>
            <person name="Shouche Y."/>
            <person name="Sharakhova M.V."/>
            <person name="Lawson D."/>
            <person name="Pakpour N."/>
            <person name="Arensburger P."/>
            <person name="Davidson V.L."/>
            <person name="Eiglmeier K."/>
            <person name="Emrich S."/>
            <person name="George P."/>
            <person name="Kennedy R.C."/>
            <person name="Mane S.P."/>
            <person name="Maslen G."/>
            <person name="Oringanje C."/>
            <person name="Qi Y."/>
            <person name="Settlage R."/>
            <person name="Tojo M."/>
            <person name="Tubio J.M."/>
            <person name="Unger M.F."/>
            <person name="Wang B."/>
            <person name="Vernick K.D."/>
            <person name="Ribeiro J.M."/>
            <person name="James A.A."/>
            <person name="Michel K."/>
            <person name="Riehle M.A."/>
            <person name="Luckhart S."/>
            <person name="Sharakhov I.V."/>
            <person name="Tu Z."/>
        </authorList>
    </citation>
    <scope>NUCLEOTIDE SEQUENCE [LARGE SCALE GENOMIC DNA]</scope>
    <source>
        <strain evidence="14">Indian</strain>
    </source>
</reference>
<keyword evidence="5" id="KW-0732">Signal</keyword>
<dbReference type="InterPro" id="IPR001254">
    <property type="entry name" value="Trypsin_dom"/>
</dbReference>
<keyword evidence="8" id="KW-0391">Immunity</keyword>
<evidence type="ECO:0000256" key="1">
    <source>
        <dbReference type="ARBA" id="ARBA00004613"/>
    </source>
</evidence>
<dbReference type="InterPro" id="IPR043504">
    <property type="entry name" value="Peptidase_S1_PA_chymotrypsin"/>
</dbReference>
<dbReference type="PROSITE" id="PS51888">
    <property type="entry name" value="CLIP"/>
    <property type="match status" value="1"/>
</dbReference>
<keyword evidence="7 12" id="KW-0720">Serine protease</keyword>
<accession>A0A182YKD3</accession>
<proteinExistence type="inferred from homology"/>
<keyword evidence="14" id="KW-1185">Reference proteome</keyword>
<dbReference type="CDD" id="cd00190">
    <property type="entry name" value="Tryp_SPc"/>
    <property type="match status" value="1"/>
</dbReference>
<protein>
    <recommendedName>
        <fullName evidence="12">CLIP domain-containing serine protease</fullName>
        <ecNumber evidence="12">3.4.21.-</ecNumber>
    </recommendedName>
</protein>
<dbReference type="InterPro" id="IPR038565">
    <property type="entry name" value="CLIP_sf"/>
</dbReference>
<dbReference type="SMART" id="SM00680">
    <property type="entry name" value="CLIP"/>
    <property type="match status" value="1"/>
</dbReference>
<comment type="domain">
    <text evidence="12">The clip domain consists of 35-55 residues which are 'knitted' together usually by 3 conserved disulfide bonds forming a clip-like compact structure.</text>
</comment>
<dbReference type="GO" id="GO:0006508">
    <property type="term" value="P:proteolysis"/>
    <property type="evidence" value="ECO:0007669"/>
    <property type="project" value="UniProtKB-KW"/>
</dbReference>
<dbReference type="Proteomes" id="UP000076408">
    <property type="component" value="Unassembled WGS sequence"/>
</dbReference>
<evidence type="ECO:0000313" key="14">
    <source>
        <dbReference type="Proteomes" id="UP000076408"/>
    </source>
</evidence>
<dbReference type="GO" id="GO:0045087">
    <property type="term" value="P:innate immune response"/>
    <property type="evidence" value="ECO:0007669"/>
    <property type="project" value="UniProtKB-KW"/>
</dbReference>
<dbReference type="GO" id="GO:0005576">
    <property type="term" value="C:extracellular region"/>
    <property type="evidence" value="ECO:0007669"/>
    <property type="project" value="UniProtKB-SubCell"/>
</dbReference>
<keyword evidence="4 12" id="KW-0645">Protease</keyword>
<reference evidence="13" key="2">
    <citation type="submission" date="2020-05" db="UniProtKB">
        <authorList>
            <consortium name="EnsemblMetazoa"/>
        </authorList>
    </citation>
    <scope>IDENTIFICATION</scope>
    <source>
        <strain evidence="13">Indian</strain>
    </source>
</reference>
<dbReference type="OMA" id="WDLESTV"/>
<dbReference type="InterPro" id="IPR022700">
    <property type="entry name" value="CLIP"/>
</dbReference>
<dbReference type="GO" id="GO:0004252">
    <property type="term" value="F:serine-type endopeptidase activity"/>
    <property type="evidence" value="ECO:0007669"/>
    <property type="project" value="UniProtKB-UniRule"/>
</dbReference>
<keyword evidence="9" id="KW-1015">Disulfide bond</keyword>
<dbReference type="EC" id="3.4.21.-" evidence="12"/>
<keyword evidence="3" id="KW-0399">Innate immunity</keyword>
<evidence type="ECO:0000256" key="4">
    <source>
        <dbReference type="ARBA" id="ARBA00022670"/>
    </source>
</evidence>
<keyword evidence="6 12" id="KW-0378">Hydrolase</keyword>
<evidence type="ECO:0000256" key="6">
    <source>
        <dbReference type="ARBA" id="ARBA00022801"/>
    </source>
</evidence>
<dbReference type="Pfam" id="PF00089">
    <property type="entry name" value="Trypsin"/>
    <property type="match status" value="1"/>
</dbReference>
<evidence type="ECO:0000256" key="8">
    <source>
        <dbReference type="ARBA" id="ARBA00022859"/>
    </source>
</evidence>
<dbReference type="InterPro" id="IPR001314">
    <property type="entry name" value="Peptidase_S1A"/>
</dbReference>
<evidence type="ECO:0000256" key="11">
    <source>
        <dbReference type="ARBA" id="ARBA00024195"/>
    </source>
</evidence>
<dbReference type="SUPFAM" id="SSF50494">
    <property type="entry name" value="Trypsin-like serine proteases"/>
    <property type="match status" value="1"/>
</dbReference>
<evidence type="ECO:0000256" key="2">
    <source>
        <dbReference type="ARBA" id="ARBA00022525"/>
    </source>
</evidence>
<dbReference type="FunFam" id="2.40.10.10:FF:000028">
    <property type="entry name" value="Serine protease easter"/>
    <property type="match status" value="1"/>
</dbReference>
<dbReference type="AlphaFoldDB" id="A0A182YKD3"/>
<dbReference type="VEuPathDB" id="VectorBase:ASTEI20_038780"/>
<dbReference type="PRINTS" id="PR00722">
    <property type="entry name" value="CHYMOTRYPSIN"/>
</dbReference>